<gene>
    <name evidence="1" type="ORF">PhaeoP88_04700</name>
</gene>
<dbReference type="Proteomes" id="UP000236447">
    <property type="component" value="Plasmid pP88_h"/>
</dbReference>
<sequence length="137" mass="15303">MQDIQFNRWNCPICWQDGIDSWHKAFHDGLDYGGEFPRYETFGHYCTALGCGADLVVQYGRPQEAPRVIIVGCLHLRRDATEEISSINNGFDAFPANRAAGMPLRMSMILDADWSRGCHAEPAAGQGVRPRSHPITP</sequence>
<reference evidence="1 2" key="1">
    <citation type="journal article" date="2017" name="Front. Microbiol.">
        <title>Phaeobacter piscinae sp. nov., a species of the Roseobacter group and potential aquaculture probiont.</title>
        <authorList>
            <person name="Sonnenschein E.C."/>
            <person name="Phippen C.B.W."/>
            <person name="Nielsen K.F."/>
            <person name="Mateiu R.V."/>
            <person name="Melchiorsen J."/>
            <person name="Gram L."/>
            <person name="Overmann J."/>
            <person name="Freese H.M."/>
        </authorList>
    </citation>
    <scope>NUCLEOTIDE SEQUENCE [LARGE SCALE GENOMIC DNA]</scope>
    <source>
        <strain evidence="1 2">P88</strain>
        <plasmid evidence="2">pp88_h</plasmid>
    </source>
</reference>
<evidence type="ECO:0000313" key="1">
    <source>
        <dbReference type="EMBL" id="AUR02012.1"/>
    </source>
</evidence>
<geneLocation type="plasmid" evidence="2">
    <name>pp88_h</name>
</geneLocation>
<protein>
    <submittedName>
        <fullName evidence="1">Uncharacterized protein</fullName>
    </submittedName>
</protein>
<proteinExistence type="predicted"/>
<dbReference type="AlphaFoldDB" id="A0A2I7KHD9"/>
<reference evidence="1 2" key="2">
    <citation type="journal article" date="2017" name="Genome Biol. Evol.">
        <title>Trajectories and Drivers of Genome Evolution in Surface-Associated Marine Phaeobacter.</title>
        <authorList>
            <person name="Freese H.M."/>
            <person name="Sikorski J."/>
            <person name="Bunk B."/>
            <person name="Scheuner C."/>
            <person name="Meier-Kolthoff J.P."/>
            <person name="Sproer C."/>
            <person name="Gram L."/>
            <person name="Overmann J."/>
        </authorList>
    </citation>
    <scope>NUCLEOTIDE SEQUENCE [LARGE SCALE GENOMIC DNA]</scope>
    <source>
        <strain evidence="1 2">P88</strain>
        <plasmid evidence="2">pp88_h</plasmid>
    </source>
</reference>
<dbReference type="EMBL" id="CP010733">
    <property type="protein sequence ID" value="AUR02012.1"/>
    <property type="molecule type" value="Genomic_DNA"/>
</dbReference>
<evidence type="ECO:0000313" key="2">
    <source>
        <dbReference type="Proteomes" id="UP000236447"/>
    </source>
</evidence>
<organism evidence="1 2">
    <name type="scientific">Phaeobacter inhibens</name>
    <dbReference type="NCBI Taxonomy" id="221822"/>
    <lineage>
        <taxon>Bacteria</taxon>
        <taxon>Pseudomonadati</taxon>
        <taxon>Pseudomonadota</taxon>
        <taxon>Alphaproteobacteria</taxon>
        <taxon>Rhodobacterales</taxon>
        <taxon>Roseobacteraceae</taxon>
        <taxon>Phaeobacter</taxon>
    </lineage>
</organism>
<name>A0A2I7KHD9_9RHOB</name>
<keyword evidence="1" id="KW-0614">Plasmid</keyword>
<accession>A0A2I7KHD9</accession>